<dbReference type="InterPro" id="IPR004473">
    <property type="entry name" value="Restrct_endonuc_typeI_HsdR"/>
</dbReference>
<keyword evidence="3" id="KW-0540">Nuclease</keyword>
<name>A0A316ECL3_9BACT</name>
<gene>
    <name evidence="12" type="ORF">LV89_01002</name>
</gene>
<dbReference type="SUPFAM" id="SSF52540">
    <property type="entry name" value="P-loop containing nucleoside triphosphate hydrolases"/>
    <property type="match status" value="1"/>
</dbReference>
<organism evidence="12 13">
    <name type="scientific">Arcicella aurantiaca</name>
    <dbReference type="NCBI Taxonomy" id="591202"/>
    <lineage>
        <taxon>Bacteria</taxon>
        <taxon>Pseudomonadati</taxon>
        <taxon>Bacteroidota</taxon>
        <taxon>Cytophagia</taxon>
        <taxon>Cytophagales</taxon>
        <taxon>Flectobacillaceae</taxon>
        <taxon>Arcicella</taxon>
    </lineage>
</organism>
<dbReference type="InterPro" id="IPR040980">
    <property type="entry name" value="SWI2_SNF2"/>
</dbReference>
<evidence type="ECO:0000256" key="5">
    <source>
        <dbReference type="ARBA" id="ARBA00022747"/>
    </source>
</evidence>
<dbReference type="Pfam" id="PF04313">
    <property type="entry name" value="HSDR_N"/>
    <property type="match status" value="1"/>
</dbReference>
<evidence type="ECO:0000256" key="1">
    <source>
        <dbReference type="ARBA" id="ARBA00000851"/>
    </source>
</evidence>
<dbReference type="NCBIfam" id="TIGR00348">
    <property type="entry name" value="hsdR"/>
    <property type="match status" value="1"/>
</dbReference>
<dbReference type="Gene3D" id="3.90.1570.50">
    <property type="match status" value="1"/>
</dbReference>
<dbReference type="AlphaFoldDB" id="A0A316ECL3"/>
<dbReference type="EMBL" id="QGGO01000004">
    <property type="protein sequence ID" value="PWK28221.1"/>
    <property type="molecule type" value="Genomic_DNA"/>
</dbReference>
<evidence type="ECO:0000256" key="10">
    <source>
        <dbReference type="RuleBase" id="RU364115"/>
    </source>
</evidence>
<dbReference type="InterPro" id="IPR027417">
    <property type="entry name" value="P-loop_NTPase"/>
</dbReference>
<evidence type="ECO:0000256" key="9">
    <source>
        <dbReference type="ARBA" id="ARBA00023125"/>
    </source>
</evidence>
<comment type="catalytic activity">
    <reaction evidence="1 10">
        <text>Endonucleolytic cleavage of DNA to give random double-stranded fragments with terminal 5'-phosphates, ATP is simultaneously hydrolyzed.</text>
        <dbReference type="EC" id="3.1.21.3"/>
    </reaction>
</comment>
<dbReference type="GO" id="GO:0005524">
    <property type="term" value="F:ATP binding"/>
    <property type="evidence" value="ECO:0007669"/>
    <property type="project" value="UniProtKB-KW"/>
</dbReference>
<evidence type="ECO:0000256" key="8">
    <source>
        <dbReference type="ARBA" id="ARBA00022840"/>
    </source>
</evidence>
<comment type="function">
    <text evidence="10">Subunit R is required for both nuclease and ATPase activities, but not for modification.</text>
</comment>
<comment type="caution">
    <text evidence="12">The sequence shown here is derived from an EMBL/GenBank/DDBJ whole genome shotgun (WGS) entry which is preliminary data.</text>
</comment>
<dbReference type="InterPro" id="IPR051268">
    <property type="entry name" value="Type-I_R_enzyme_R_subunit"/>
</dbReference>
<comment type="subunit">
    <text evidence="10">The type I restriction/modification system is composed of three polypeptides R, M and S.</text>
</comment>
<keyword evidence="8 10" id="KW-0067">ATP-binding</keyword>
<dbReference type="InterPro" id="IPR014001">
    <property type="entry name" value="Helicase_ATP-bd"/>
</dbReference>
<evidence type="ECO:0000313" key="12">
    <source>
        <dbReference type="EMBL" id="PWK28221.1"/>
    </source>
</evidence>
<dbReference type="GO" id="GO:0009307">
    <property type="term" value="P:DNA restriction-modification system"/>
    <property type="evidence" value="ECO:0007669"/>
    <property type="project" value="UniProtKB-KW"/>
</dbReference>
<evidence type="ECO:0000256" key="7">
    <source>
        <dbReference type="ARBA" id="ARBA00022801"/>
    </source>
</evidence>
<keyword evidence="4 10" id="KW-0547">Nucleotide-binding</keyword>
<dbReference type="GO" id="GO:0003677">
    <property type="term" value="F:DNA binding"/>
    <property type="evidence" value="ECO:0007669"/>
    <property type="project" value="UniProtKB-KW"/>
</dbReference>
<feature type="domain" description="Helicase ATP-binding" evidence="11">
    <location>
        <begin position="326"/>
        <end position="510"/>
    </location>
</feature>
<dbReference type="InterPro" id="IPR055180">
    <property type="entry name" value="HsdR_RecA-like_helicase_dom_2"/>
</dbReference>
<dbReference type="Pfam" id="PF18766">
    <property type="entry name" value="SWI2_SNF2"/>
    <property type="match status" value="1"/>
</dbReference>
<keyword evidence="9 10" id="KW-0238">DNA-binding</keyword>
<dbReference type="Pfam" id="PF11867">
    <property type="entry name" value="T1RH-like_C"/>
    <property type="match status" value="1"/>
</dbReference>
<keyword evidence="7 10" id="KW-0378">Hydrolase</keyword>
<dbReference type="Gene3D" id="3.40.50.300">
    <property type="entry name" value="P-loop containing nucleotide triphosphate hydrolases"/>
    <property type="match status" value="2"/>
</dbReference>
<dbReference type="GO" id="GO:0009035">
    <property type="term" value="F:type I site-specific deoxyribonuclease activity"/>
    <property type="evidence" value="ECO:0007669"/>
    <property type="project" value="UniProtKB-EC"/>
</dbReference>
<sequence length="1115" mass="129055">MAEYKNVEKPFLTKLTALGWQVIDQGFGGIPKDPTKSLRANFKEVTLKEIFKASIKEINKHQGEAWLTDKQLEDIYQEITAHERKHTSLLEANRAVFEMLTGKTKITVAENEYTGEKNPIVKLIDFEHWDNNTFIAINQFRIVTTGGPREGIIPDIVLFVNGLPFVVIECKDVDVADPISESVNQLRRYSNTRDSDFGIVEGEEKLFHYNLFTIATHGEEARVGTITGDAEYYLNWKDIFPEVYKSIDISTYTEEETLRYRENGLLKDPKVRQEVMIHGMLNKEILLDVLRHFTLFMEVKEGVVVKVVCRYQQFRAVGKILNKLRSGHTGNERSGVVWHTQGSGKSLTMVFLVRKLRSQADLKDFKAILTVDRADLEKQLSKDARLTEEFKDKNIVNSRKELKQKLSGDSSDLNMVMIHKFVEDELKHSASLMKAYVEEGEVPEFKPFEVVNKSDRIVLLIDEAHRTQGGDMGDNLFAAFPNAAKIAFTGTPLLTDRHKQKTHERFGGSKDFIDTYKIRQAVDDRATLDIVYIGKTTTDQIKNKEAFDRDFEDVFSKRTKEEKEEIQKRYGTMQAYLENMDRLRKISKDLVNHYIDEILPNGYKAMVVASSILAAARYQYLILEAVKERLKLEESKEVRDEQLIKQIAFIEACTVVTMQDNNEEAFISAARKKAKEMNAVENFKKDFNYKTDETGNYLKPETGVAFLCVCDRLLTGFDAPIAQVMYLDRNIREHDLLQAIARVNRTKGTKSHGILVDYYGVSNHLKEALNIWGAEDEKDIKELLEYFRDINKEIPVLEARYNRMIQLFEDKGIKEFRAFVEQTMSDKKAEFDLAERCITLAESVSFRAQFDTYLKAYFDSVDLLFNTRIAKDYYVQTKRFGYLLVRIKNRYKDESLDLKWAKPKVRKLIDQYLETLGIDSKIPPVSLLSDDFFSELNKLGGHTQSKASEMEHAIRRHIKVNMEKDPGLYQRFLERLQQIIERYKGNWANQVDEFTALHNDIAKGRKEDKEEGLNEQELPFYDLIIMRAYEEGTTVPEEDKELIKKLVSQLVEILQEAINKPDFWKGRESEIRKLRGEIDDMFDFSEVDALSENHEKLSTEVLSLASKRHQELLSK</sequence>
<proteinExistence type="inferred from homology"/>
<evidence type="ECO:0000259" key="11">
    <source>
        <dbReference type="PROSITE" id="PS51192"/>
    </source>
</evidence>
<dbReference type="CDD" id="cd22332">
    <property type="entry name" value="HsdR_N"/>
    <property type="match status" value="1"/>
</dbReference>
<accession>A0A316ECL3</accession>
<dbReference type="PANTHER" id="PTHR30195:SF15">
    <property type="entry name" value="TYPE I RESTRICTION ENZYME HINDI ENDONUCLEASE SUBUNIT"/>
    <property type="match status" value="1"/>
</dbReference>
<evidence type="ECO:0000313" key="13">
    <source>
        <dbReference type="Proteomes" id="UP000245489"/>
    </source>
</evidence>
<keyword evidence="5 10" id="KW-0680">Restriction system</keyword>
<comment type="similarity">
    <text evidence="2 10">Belongs to the HsdR family.</text>
</comment>
<dbReference type="InterPro" id="IPR021810">
    <property type="entry name" value="T1RH-like_C"/>
</dbReference>
<dbReference type="CDD" id="cd18800">
    <property type="entry name" value="SF2_C_EcoR124I-like"/>
    <property type="match status" value="1"/>
</dbReference>
<evidence type="ECO:0000256" key="6">
    <source>
        <dbReference type="ARBA" id="ARBA00022759"/>
    </source>
</evidence>
<dbReference type="PANTHER" id="PTHR30195">
    <property type="entry name" value="TYPE I SITE-SPECIFIC DEOXYRIBONUCLEASE PROTEIN SUBUNIT M AND R"/>
    <property type="match status" value="1"/>
</dbReference>
<reference evidence="12 13" key="1">
    <citation type="submission" date="2018-05" db="EMBL/GenBank/DDBJ databases">
        <title>Genomic Encyclopedia of Archaeal and Bacterial Type Strains, Phase II (KMG-II): from individual species to whole genera.</title>
        <authorList>
            <person name="Goeker M."/>
        </authorList>
    </citation>
    <scope>NUCLEOTIDE SEQUENCE [LARGE SCALE GENOMIC DNA]</scope>
    <source>
        <strain evidence="12 13">DSM 22214</strain>
    </source>
</reference>
<dbReference type="Pfam" id="PF22679">
    <property type="entry name" value="T1R_D3-like"/>
    <property type="match status" value="1"/>
</dbReference>
<keyword evidence="6" id="KW-0255">Endonuclease</keyword>
<dbReference type="RefSeq" id="WP_109741779.1">
    <property type="nucleotide sequence ID" value="NZ_QGGO01000004.1"/>
</dbReference>
<evidence type="ECO:0000256" key="2">
    <source>
        <dbReference type="ARBA" id="ARBA00008598"/>
    </source>
</evidence>
<dbReference type="OrthoDB" id="9758243at2"/>
<evidence type="ECO:0000256" key="3">
    <source>
        <dbReference type="ARBA" id="ARBA00022722"/>
    </source>
</evidence>
<dbReference type="EC" id="3.1.21.3" evidence="10"/>
<dbReference type="SMART" id="SM00487">
    <property type="entry name" value="DEXDc"/>
    <property type="match status" value="1"/>
</dbReference>
<protein>
    <recommendedName>
        <fullName evidence="10">Type I restriction enzyme endonuclease subunit</fullName>
        <shortName evidence="10">R protein</shortName>
        <ecNumber evidence="10">3.1.21.3</ecNumber>
    </recommendedName>
</protein>
<evidence type="ECO:0000256" key="4">
    <source>
        <dbReference type="ARBA" id="ARBA00022741"/>
    </source>
</evidence>
<dbReference type="PROSITE" id="PS51192">
    <property type="entry name" value="HELICASE_ATP_BIND_1"/>
    <property type="match status" value="1"/>
</dbReference>
<keyword evidence="13" id="KW-1185">Reference proteome</keyword>
<dbReference type="InterPro" id="IPR007409">
    <property type="entry name" value="Restrct_endonuc_type1_HsdR_N"/>
</dbReference>
<dbReference type="Proteomes" id="UP000245489">
    <property type="component" value="Unassembled WGS sequence"/>
</dbReference>